<dbReference type="Proteomes" id="UP000519897">
    <property type="component" value="Unassembled WGS sequence"/>
</dbReference>
<comment type="caution">
    <text evidence="2">The sequence shown here is derived from an EMBL/GenBank/DDBJ whole genome shotgun (WGS) entry which is preliminary data.</text>
</comment>
<dbReference type="AlphaFoldDB" id="A0A7W6LJ23"/>
<reference evidence="2 3" key="1">
    <citation type="submission" date="2020-08" db="EMBL/GenBank/DDBJ databases">
        <title>Genomic Encyclopedia of Type Strains, Phase IV (KMG-IV): sequencing the most valuable type-strain genomes for metagenomic binning, comparative biology and taxonomic classification.</title>
        <authorList>
            <person name="Goeker M."/>
        </authorList>
    </citation>
    <scope>NUCLEOTIDE SEQUENCE [LARGE SCALE GENOMIC DNA]</scope>
    <source>
        <strain evidence="2 3">DSM 29514</strain>
    </source>
</reference>
<keyword evidence="1" id="KW-0472">Membrane</keyword>
<protein>
    <submittedName>
        <fullName evidence="2">Uncharacterized protein</fullName>
    </submittedName>
</protein>
<evidence type="ECO:0000256" key="1">
    <source>
        <dbReference type="SAM" id="Phobius"/>
    </source>
</evidence>
<keyword evidence="1" id="KW-1133">Transmembrane helix</keyword>
<evidence type="ECO:0000313" key="3">
    <source>
        <dbReference type="Proteomes" id="UP000519897"/>
    </source>
</evidence>
<organism evidence="2 3">
    <name type="scientific">Rhizobium rhizoryzae</name>
    <dbReference type="NCBI Taxonomy" id="451876"/>
    <lineage>
        <taxon>Bacteria</taxon>
        <taxon>Pseudomonadati</taxon>
        <taxon>Pseudomonadota</taxon>
        <taxon>Alphaproteobacteria</taxon>
        <taxon>Hyphomicrobiales</taxon>
        <taxon>Rhizobiaceae</taxon>
        <taxon>Rhizobium/Agrobacterium group</taxon>
        <taxon>Rhizobium</taxon>
    </lineage>
</organism>
<proteinExistence type="predicted"/>
<evidence type="ECO:0000313" key="2">
    <source>
        <dbReference type="EMBL" id="MBB4144127.1"/>
    </source>
</evidence>
<accession>A0A7W6LJ23</accession>
<name>A0A7W6LJ23_9HYPH</name>
<dbReference type="EMBL" id="JACIEC010000002">
    <property type="protein sequence ID" value="MBB4144127.1"/>
    <property type="molecule type" value="Genomic_DNA"/>
</dbReference>
<feature type="transmembrane region" description="Helical" evidence="1">
    <location>
        <begin position="12"/>
        <end position="31"/>
    </location>
</feature>
<gene>
    <name evidence="2" type="ORF">GGQ72_002679</name>
</gene>
<sequence length="86" mass="9071">MSGSVTSGRHGRILALVVICSTFLAFSIPRFKAGQVRDLFLIAGPTPEAAEFARSSRAMHTASGLFRVIVRGLFGSQPRPSLPGAA</sequence>
<keyword evidence="1" id="KW-0812">Transmembrane</keyword>
<keyword evidence="3" id="KW-1185">Reference proteome</keyword>